<protein>
    <submittedName>
        <fullName evidence="2">Serine protease</fullName>
    </submittedName>
</protein>
<keyword evidence="1" id="KW-0378">Hydrolase</keyword>
<reference evidence="2 3" key="1">
    <citation type="submission" date="2023-12" db="EMBL/GenBank/DDBJ databases">
        <title>Jeotgalibacillus haloalkaliphilus sp. nov., a novel salt-tolerant bacteria, isolated from the estuary of the Fenhe River into the Yellow River.</title>
        <authorList>
            <person name="Li Y."/>
        </authorList>
    </citation>
    <scope>NUCLEOTIDE SEQUENCE [LARGE SCALE GENOMIC DNA]</scope>
    <source>
        <strain evidence="2 3">HH7-29</strain>
    </source>
</reference>
<keyword evidence="3" id="KW-1185">Reference proteome</keyword>
<dbReference type="InterPro" id="IPR009003">
    <property type="entry name" value="Peptidase_S1_PA"/>
</dbReference>
<keyword evidence="2" id="KW-0645">Protease</keyword>
<dbReference type="EMBL" id="JAXQNN010000002">
    <property type="protein sequence ID" value="MDZ5711670.1"/>
    <property type="molecule type" value="Genomic_DNA"/>
</dbReference>
<evidence type="ECO:0000313" key="2">
    <source>
        <dbReference type="EMBL" id="MDZ5711670.1"/>
    </source>
</evidence>
<dbReference type="Pfam" id="PF13365">
    <property type="entry name" value="Trypsin_2"/>
    <property type="match status" value="1"/>
</dbReference>
<dbReference type="SUPFAM" id="SSF50494">
    <property type="entry name" value="Trypsin-like serine proteases"/>
    <property type="match status" value="1"/>
</dbReference>
<dbReference type="GO" id="GO:0006508">
    <property type="term" value="P:proteolysis"/>
    <property type="evidence" value="ECO:0007669"/>
    <property type="project" value="UniProtKB-KW"/>
</dbReference>
<dbReference type="GO" id="GO:0008233">
    <property type="term" value="F:peptidase activity"/>
    <property type="evidence" value="ECO:0007669"/>
    <property type="project" value="UniProtKB-KW"/>
</dbReference>
<gene>
    <name evidence="2" type="ORF">UFB30_05500</name>
</gene>
<sequence length="272" mass="30727">MRTFDYLLPHCTVRLNGIINGQVASYGTGFYYLFNDSLTDDDGNVNDGGSAQLCIVTNKHVIAGMDQVTFYFNVTNEDGSEREKEMLTLSLDSNTVIDHPEDNVDLCVILAYEIINLLREKNKKIHLYPVRKNIRLPENQVEQLGTIQNLLMIGYPNAIWDHENNLPIMRTGINATPLYENYLGEDSFAVDIATYKGSSGSPVFIYDKGAYIENGQAKFGQRIIFVGVIKQAHSRSQRHSENITTEEMLHIGIAIKAHKLDVFEDLIRAHIE</sequence>
<evidence type="ECO:0000256" key="1">
    <source>
        <dbReference type="ARBA" id="ARBA00022825"/>
    </source>
</evidence>
<evidence type="ECO:0000313" key="3">
    <source>
        <dbReference type="Proteomes" id="UP001292084"/>
    </source>
</evidence>
<comment type="caution">
    <text evidence="2">The sequence shown here is derived from an EMBL/GenBank/DDBJ whole genome shotgun (WGS) entry which is preliminary data.</text>
</comment>
<keyword evidence="1" id="KW-0720">Serine protease</keyword>
<name>A0ABU5KKH2_9BACL</name>
<dbReference type="Proteomes" id="UP001292084">
    <property type="component" value="Unassembled WGS sequence"/>
</dbReference>
<accession>A0ABU5KKH2</accession>
<proteinExistence type="predicted"/>
<organism evidence="2 3">
    <name type="scientific">Jeotgalibacillus haloalkalitolerans</name>
    <dbReference type="NCBI Taxonomy" id="3104292"/>
    <lineage>
        <taxon>Bacteria</taxon>
        <taxon>Bacillati</taxon>
        <taxon>Bacillota</taxon>
        <taxon>Bacilli</taxon>
        <taxon>Bacillales</taxon>
        <taxon>Caryophanaceae</taxon>
        <taxon>Jeotgalibacillus</taxon>
    </lineage>
</organism>